<feature type="compositionally biased region" description="Low complexity" evidence="1">
    <location>
        <begin position="290"/>
        <end position="299"/>
    </location>
</feature>
<dbReference type="EMBL" id="JPGG01000016">
    <property type="protein sequence ID" value="KGC14841.1"/>
    <property type="molecule type" value="Genomic_DNA"/>
</dbReference>
<keyword evidence="3" id="KW-0378">Hydrolase</keyword>
<dbReference type="Pfam" id="PF00561">
    <property type="entry name" value="Abhydrolase_1"/>
    <property type="match status" value="1"/>
</dbReference>
<sequence length="330" mass="36571">MASARETLTVDSDGVRLAVHLSGPREAPPLILVHGYPDSSRVWDRVRETLEKRYRVIAYDVRGAGESDAPKATAAYRMAQLERDLSAVARAACGTRPFHLVGHDWGSIQSWEAVTDPAMRGRILSYTSISGPCLDHVFRARLKLRQSLKSWYIAFFHLPVLPPLFWRLGGAALWPLWLRRTERIRAEADPHQLRNGVNGIRLYRANFIARARQPRERYAQAPVQILVPRRDRYVTPALTENLERWLGPHRREIIDASHWTVLRDAALIAQRIDSFAASHEPAFASPAAAATAAAATARAGQPGANDADLAMRPSAAEAVPGAPLKPRASA</sequence>
<dbReference type="GO" id="GO:0016787">
    <property type="term" value="F:hydrolase activity"/>
    <property type="evidence" value="ECO:0007669"/>
    <property type="project" value="UniProtKB-KW"/>
</dbReference>
<dbReference type="Gene3D" id="3.40.50.1820">
    <property type="entry name" value="alpha/beta hydrolase"/>
    <property type="match status" value="1"/>
</dbReference>
<dbReference type="RefSeq" id="WP_036056679.1">
    <property type="nucleotide sequence ID" value="NZ_CADEVY010000002.1"/>
</dbReference>
<feature type="region of interest" description="Disordered" evidence="1">
    <location>
        <begin position="290"/>
        <end position="330"/>
    </location>
</feature>
<dbReference type="PANTHER" id="PTHR43329">
    <property type="entry name" value="EPOXIDE HYDROLASE"/>
    <property type="match status" value="1"/>
</dbReference>
<dbReference type="AlphaFoldDB" id="A0AAW3F560"/>
<dbReference type="KEGG" id="bgo:BM43_4803"/>
<feature type="domain" description="AB hydrolase-1" evidence="2">
    <location>
        <begin position="28"/>
        <end position="262"/>
    </location>
</feature>
<dbReference type="Proteomes" id="UP000029590">
    <property type="component" value="Unassembled WGS sequence"/>
</dbReference>
<evidence type="ECO:0000313" key="3">
    <source>
        <dbReference type="EMBL" id="KGC14841.1"/>
    </source>
</evidence>
<gene>
    <name evidence="3" type="ORF">DM48_2963</name>
</gene>
<dbReference type="SUPFAM" id="SSF53474">
    <property type="entry name" value="alpha/beta-Hydrolases"/>
    <property type="match status" value="1"/>
</dbReference>
<organism evidence="3 4">
    <name type="scientific">Burkholderia gladioli</name>
    <name type="common">Pseudomonas marginata</name>
    <name type="synonym">Phytomonas marginata</name>
    <dbReference type="NCBI Taxonomy" id="28095"/>
    <lineage>
        <taxon>Bacteria</taxon>
        <taxon>Pseudomonadati</taxon>
        <taxon>Pseudomonadota</taxon>
        <taxon>Betaproteobacteria</taxon>
        <taxon>Burkholderiales</taxon>
        <taxon>Burkholderiaceae</taxon>
        <taxon>Burkholderia</taxon>
    </lineage>
</organism>
<evidence type="ECO:0000259" key="2">
    <source>
        <dbReference type="Pfam" id="PF00561"/>
    </source>
</evidence>
<proteinExistence type="predicted"/>
<dbReference type="InterPro" id="IPR000073">
    <property type="entry name" value="AB_hydrolase_1"/>
</dbReference>
<name>A0AAW3F560_BURGA</name>
<protein>
    <submittedName>
        <fullName evidence="3">Alpha/beta hydrolase fold family protein</fullName>
    </submittedName>
</protein>
<evidence type="ECO:0000256" key="1">
    <source>
        <dbReference type="SAM" id="MobiDB-lite"/>
    </source>
</evidence>
<evidence type="ECO:0000313" key="4">
    <source>
        <dbReference type="Proteomes" id="UP000029590"/>
    </source>
</evidence>
<dbReference type="InterPro" id="IPR029058">
    <property type="entry name" value="AB_hydrolase_fold"/>
</dbReference>
<comment type="caution">
    <text evidence="3">The sequence shown here is derived from an EMBL/GenBank/DDBJ whole genome shotgun (WGS) entry which is preliminary data.</text>
</comment>
<reference evidence="3 4" key="1">
    <citation type="submission" date="2014-04" db="EMBL/GenBank/DDBJ databases">
        <authorList>
            <person name="Bishop-Lilly K.A."/>
            <person name="Broomall S.M."/>
            <person name="Chain P.S."/>
            <person name="Chertkov O."/>
            <person name="Coyne S.R."/>
            <person name="Daligault H.E."/>
            <person name="Davenport K.W."/>
            <person name="Erkkila T."/>
            <person name="Frey K.G."/>
            <person name="Gibbons H.S."/>
            <person name="Gu W."/>
            <person name="Jaissle J."/>
            <person name="Johnson S.L."/>
            <person name="Koroleva G.I."/>
            <person name="Ladner J.T."/>
            <person name="Lo C.-C."/>
            <person name="Minogue T.D."/>
            <person name="Munk C."/>
            <person name="Palacios G.F."/>
            <person name="Redden C.L."/>
            <person name="Rosenzweig C.N."/>
            <person name="Scholz M.B."/>
            <person name="Teshima H."/>
            <person name="Xu Y."/>
        </authorList>
    </citation>
    <scope>NUCLEOTIDE SEQUENCE [LARGE SCALE GENOMIC DNA]</scope>
    <source>
        <strain evidence="4">gladioli</strain>
    </source>
</reference>
<accession>A0AAW3F560</accession>